<dbReference type="SMART" id="SM00822">
    <property type="entry name" value="PKS_KR"/>
    <property type="match status" value="1"/>
</dbReference>
<dbReference type="InterPro" id="IPR057326">
    <property type="entry name" value="KR_dom"/>
</dbReference>
<reference evidence="6" key="1">
    <citation type="submission" date="2020-06" db="EMBL/GenBank/DDBJ databases">
        <title>Draft genomic sequence of Geomonas sp. Red330.</title>
        <authorList>
            <person name="Itoh H."/>
            <person name="Zhenxing X."/>
            <person name="Ushijima N."/>
            <person name="Masuda Y."/>
            <person name="Shiratori Y."/>
            <person name="Senoo K."/>
        </authorList>
    </citation>
    <scope>NUCLEOTIDE SEQUENCE [LARGE SCALE GENOMIC DNA]</scope>
    <source>
        <strain evidence="6">Red330</strain>
    </source>
</reference>
<feature type="domain" description="Ketoreductase" evidence="4">
    <location>
        <begin position="39"/>
        <end position="223"/>
    </location>
</feature>
<comment type="similarity">
    <text evidence="1 3">Belongs to the short-chain dehydrogenases/reductases (SDR) family.</text>
</comment>
<dbReference type="PANTHER" id="PTHR44196:SF1">
    <property type="entry name" value="DEHYDROGENASE_REDUCTASE SDR FAMILY MEMBER 7B"/>
    <property type="match status" value="1"/>
</dbReference>
<evidence type="ECO:0000259" key="4">
    <source>
        <dbReference type="SMART" id="SM00822"/>
    </source>
</evidence>
<organism evidence="5 6">
    <name type="scientific">Geomonas silvestris</name>
    <dbReference type="NCBI Taxonomy" id="2740184"/>
    <lineage>
        <taxon>Bacteria</taxon>
        <taxon>Pseudomonadati</taxon>
        <taxon>Thermodesulfobacteriota</taxon>
        <taxon>Desulfuromonadia</taxon>
        <taxon>Geobacterales</taxon>
        <taxon>Geobacteraceae</taxon>
        <taxon>Geomonas</taxon>
    </lineage>
</organism>
<dbReference type="Proteomes" id="UP000556026">
    <property type="component" value="Unassembled WGS sequence"/>
</dbReference>
<dbReference type="Pfam" id="PF00106">
    <property type="entry name" value="adh_short"/>
    <property type="match status" value="1"/>
</dbReference>
<evidence type="ECO:0000313" key="6">
    <source>
        <dbReference type="Proteomes" id="UP000556026"/>
    </source>
</evidence>
<comment type="caution">
    <text evidence="5">The sequence shown here is derived from an EMBL/GenBank/DDBJ whole genome shotgun (WGS) entry which is preliminary data.</text>
</comment>
<keyword evidence="2" id="KW-0560">Oxidoreductase</keyword>
<dbReference type="AlphaFoldDB" id="A0A6V8MCN3"/>
<dbReference type="GO" id="GO:0016491">
    <property type="term" value="F:oxidoreductase activity"/>
    <property type="evidence" value="ECO:0007669"/>
    <property type="project" value="UniProtKB-KW"/>
</dbReference>
<dbReference type="PANTHER" id="PTHR44196">
    <property type="entry name" value="DEHYDROGENASE/REDUCTASE SDR FAMILY MEMBER 7B"/>
    <property type="match status" value="1"/>
</dbReference>
<evidence type="ECO:0000256" key="3">
    <source>
        <dbReference type="RuleBase" id="RU000363"/>
    </source>
</evidence>
<proteinExistence type="inferred from homology"/>
<keyword evidence="6" id="KW-1185">Reference proteome</keyword>
<dbReference type="PROSITE" id="PS00061">
    <property type="entry name" value="ADH_SHORT"/>
    <property type="match status" value="1"/>
</dbReference>
<dbReference type="SUPFAM" id="SSF51735">
    <property type="entry name" value="NAD(P)-binding Rossmann-fold domains"/>
    <property type="match status" value="1"/>
</dbReference>
<evidence type="ECO:0000256" key="1">
    <source>
        <dbReference type="ARBA" id="ARBA00006484"/>
    </source>
</evidence>
<dbReference type="EMBL" id="BLXX01000001">
    <property type="protein sequence ID" value="GFO57751.1"/>
    <property type="molecule type" value="Genomic_DNA"/>
</dbReference>
<evidence type="ECO:0000313" key="5">
    <source>
        <dbReference type="EMBL" id="GFO57751.1"/>
    </source>
</evidence>
<dbReference type="InterPro" id="IPR036291">
    <property type="entry name" value="NAD(P)-bd_dom_sf"/>
</dbReference>
<dbReference type="PRINTS" id="PR00081">
    <property type="entry name" value="GDHRDH"/>
</dbReference>
<name>A0A6V8MCN3_9BACT</name>
<evidence type="ECO:0000256" key="2">
    <source>
        <dbReference type="ARBA" id="ARBA00023002"/>
    </source>
</evidence>
<dbReference type="GO" id="GO:0016020">
    <property type="term" value="C:membrane"/>
    <property type="evidence" value="ECO:0007669"/>
    <property type="project" value="TreeGrafter"/>
</dbReference>
<dbReference type="CDD" id="cd05233">
    <property type="entry name" value="SDR_c"/>
    <property type="match status" value="1"/>
</dbReference>
<dbReference type="Gene3D" id="3.40.50.720">
    <property type="entry name" value="NAD(P)-binding Rossmann-like Domain"/>
    <property type="match status" value="1"/>
</dbReference>
<protein>
    <submittedName>
        <fullName evidence="5">Ketoacyl reductase</fullName>
    </submittedName>
</protein>
<dbReference type="RefSeq" id="WP_198424523.1">
    <property type="nucleotide sequence ID" value="NZ_BLXX01000001.1"/>
</dbReference>
<dbReference type="InterPro" id="IPR020904">
    <property type="entry name" value="Sc_DH/Rdtase_CS"/>
</dbReference>
<dbReference type="InterPro" id="IPR002347">
    <property type="entry name" value="SDR_fam"/>
</dbReference>
<sequence length="343" mass="37277">MKPSARNLTLALAGGGTALLFMGAARLLRNRRREDFVGASVLITGASRGLGLELARRLGGEGARLSLVARDAEALQRALNELKVQGIDARSYPCDLTKPSQVKEMVRQVLADRGNIDVLVNNAGIVQVAPFENQDPEDFEDSLDIHVWGPLHLVREVVPQMKRQGGGRIVNISSIGELVAVPHLLPYCVGKFALTALSDGMRAELAKDHIRVTTVAPGLMRTGSHLNAYFKGNNRREFAWFSISDGFPLISVNSSNAARRVVEACRYGDPRLIITLPAKLLYLASALLPWAFSWGSKLAARLLPAPVPPRENRLRTGKESSSLLAPSVLTALADRAARRNNEI</sequence>
<gene>
    <name evidence="5" type="ORF">GMST_00760</name>
</gene>
<dbReference type="PRINTS" id="PR00080">
    <property type="entry name" value="SDRFAMILY"/>
</dbReference>
<accession>A0A6V8MCN3</accession>